<keyword evidence="3" id="KW-1185">Reference proteome</keyword>
<gene>
    <name evidence="2" type="primary">AUGUSTUS-3.0.2_34860</name>
    <name evidence="2" type="ORF">TcasGA2_TC034860</name>
</gene>
<dbReference type="InParanoid" id="A0A139WCB6"/>
<reference evidence="2 3" key="2">
    <citation type="journal article" date="2010" name="Nucleic Acids Res.">
        <title>BeetleBase in 2010: revisions to provide comprehensive genomic information for Tribolium castaneum.</title>
        <authorList>
            <person name="Kim H.S."/>
            <person name="Murphy T."/>
            <person name="Xia J."/>
            <person name="Caragea D."/>
            <person name="Park Y."/>
            <person name="Beeman R.W."/>
            <person name="Lorenzen M.D."/>
            <person name="Butcher S."/>
            <person name="Manak J.R."/>
            <person name="Brown S.J."/>
        </authorList>
    </citation>
    <scope>GENOME REANNOTATION</scope>
    <source>
        <strain evidence="2 3">Georgia GA2</strain>
    </source>
</reference>
<dbReference type="GO" id="GO:0035091">
    <property type="term" value="F:phosphatidylinositol binding"/>
    <property type="evidence" value="ECO:0000318"/>
    <property type="project" value="GO_Central"/>
</dbReference>
<accession>A0A139WCB6</accession>
<protein>
    <recommendedName>
        <fullName evidence="1">PXA domain-containing protein</fullName>
    </recommendedName>
</protein>
<evidence type="ECO:0000313" key="2">
    <source>
        <dbReference type="EMBL" id="KYB25599.1"/>
    </source>
</evidence>
<name>A0A139WCB6_TRICA</name>
<dbReference type="EMBL" id="KQ971370">
    <property type="protein sequence ID" value="KYB25599.1"/>
    <property type="molecule type" value="Genomic_DNA"/>
</dbReference>
<dbReference type="AlphaFoldDB" id="A0A139WCB6"/>
<organism evidence="2 3">
    <name type="scientific">Tribolium castaneum</name>
    <name type="common">Red flour beetle</name>
    <dbReference type="NCBI Taxonomy" id="7070"/>
    <lineage>
        <taxon>Eukaryota</taxon>
        <taxon>Metazoa</taxon>
        <taxon>Ecdysozoa</taxon>
        <taxon>Arthropoda</taxon>
        <taxon>Hexapoda</taxon>
        <taxon>Insecta</taxon>
        <taxon>Pterygota</taxon>
        <taxon>Neoptera</taxon>
        <taxon>Endopterygota</taxon>
        <taxon>Coleoptera</taxon>
        <taxon>Polyphaga</taxon>
        <taxon>Cucujiformia</taxon>
        <taxon>Tenebrionidae</taxon>
        <taxon>Tenebrionidae incertae sedis</taxon>
        <taxon>Tribolium</taxon>
    </lineage>
</organism>
<dbReference type="Proteomes" id="UP000007266">
    <property type="component" value="Linkage group 9"/>
</dbReference>
<evidence type="ECO:0000259" key="1">
    <source>
        <dbReference type="Pfam" id="PF02194"/>
    </source>
</evidence>
<proteinExistence type="predicted"/>
<feature type="domain" description="PXA" evidence="1">
    <location>
        <begin position="366"/>
        <end position="507"/>
    </location>
</feature>
<dbReference type="PANTHER" id="PTHR22775">
    <property type="entry name" value="SORTING NEXIN"/>
    <property type="match status" value="1"/>
</dbReference>
<dbReference type="Pfam" id="PF02194">
    <property type="entry name" value="PXA"/>
    <property type="match status" value="1"/>
</dbReference>
<dbReference type="PANTHER" id="PTHR22775:SF48">
    <property type="entry name" value="SORTING NEXIN-25"/>
    <property type="match status" value="1"/>
</dbReference>
<evidence type="ECO:0000313" key="3">
    <source>
        <dbReference type="Proteomes" id="UP000007266"/>
    </source>
</evidence>
<dbReference type="InterPro" id="IPR003114">
    <property type="entry name" value="Phox_assoc"/>
</dbReference>
<sequence length="890" mass="104011">MYVIVIDYFILFWKSFTWFKFSLLVICFCTQFFTFTISDLYLLCYVETVTILTTLHLKEFQRSLKSRDLYKYSHPYSTSKEAKTFFIHQLTINLLNHFVSWELANSFPYQVLISIICKQVTTNVLNLLSDPDVINYYILRSCAPDSSKFNDFNRVKIMQNTKTPSIQLIQTQRLEGGNPKLEYEKVTNFTRTRRKHRRFTESSLATPSLADILDKILLEDDEPQDRMSSILETCAKAVMRVIDKITIALSENCPEDETFDGSKRWWFKQEKAKNSDFYERMTKFLEKKNFSYETGDFFEYLQQNDKHLRFDDEFGDFAITKILFEIFCELLNFLHRNKPLDLPKLFNFKVKQFENDFFNHEATIKKLTLGIDKYFIKEWFVYISQDPTFCNESRIILEEVLTKMIKVQLNVDNESVIHGVLNLYFKHLKEFRRRRTNDLYRYSHLCSGSTKAKNYFIHQLTLNLLNHFIDWENSLPYQVLVSVISKRVMTHVLILLSNPELINYYILRSCASESKINELNLNNFNRVRIIQNMEKKDTISSDPLKSSETNLAKADVIEPQIKDIHEISCNSTSIWKDSIDVPDGVSLRGFKISTSVKTPSWYEEERPGNLAAIITKQKFSEPNSVSFGDLLNKILLEDGDETDSIQEEQQAATKELPEMEYFAMITTELRSLLEAQNQNFDTVLLESNDETDGVRSFCKSCAKTATGAIHKTVKTIKKVLPCDVAKEDRYHELKKWVFVEENATLCDLYQRLTKLFERKRNTNCDIPDSFESLPQNNKIRHSNIQFDDELDDFEVKLPITKTIFDILCELLADNKETFLAKEPVIQSTLLLFGNYIEETVVTQANYYLRYCCANAKIPSEGKIETLSMELEEFVTVVLSGIPSEFINNSF</sequence>
<reference evidence="2 3" key="1">
    <citation type="journal article" date="2008" name="Nature">
        <title>The genome of the model beetle and pest Tribolium castaneum.</title>
        <authorList>
            <consortium name="Tribolium Genome Sequencing Consortium"/>
            <person name="Richards S."/>
            <person name="Gibbs R.A."/>
            <person name="Weinstock G.M."/>
            <person name="Brown S.J."/>
            <person name="Denell R."/>
            <person name="Beeman R.W."/>
            <person name="Gibbs R."/>
            <person name="Beeman R.W."/>
            <person name="Brown S.J."/>
            <person name="Bucher G."/>
            <person name="Friedrich M."/>
            <person name="Grimmelikhuijzen C.J."/>
            <person name="Klingler M."/>
            <person name="Lorenzen M."/>
            <person name="Richards S."/>
            <person name="Roth S."/>
            <person name="Schroder R."/>
            <person name="Tautz D."/>
            <person name="Zdobnov E.M."/>
            <person name="Muzny D."/>
            <person name="Gibbs R.A."/>
            <person name="Weinstock G.M."/>
            <person name="Attaway T."/>
            <person name="Bell S."/>
            <person name="Buhay C.J."/>
            <person name="Chandrabose M.N."/>
            <person name="Chavez D."/>
            <person name="Clerk-Blankenburg K.P."/>
            <person name="Cree A."/>
            <person name="Dao M."/>
            <person name="Davis C."/>
            <person name="Chacko J."/>
            <person name="Dinh H."/>
            <person name="Dugan-Rocha S."/>
            <person name="Fowler G."/>
            <person name="Garner T.T."/>
            <person name="Garnes J."/>
            <person name="Gnirke A."/>
            <person name="Hawes A."/>
            <person name="Hernandez J."/>
            <person name="Hines S."/>
            <person name="Holder M."/>
            <person name="Hume J."/>
            <person name="Jhangiani S.N."/>
            <person name="Joshi V."/>
            <person name="Khan Z.M."/>
            <person name="Jackson L."/>
            <person name="Kovar C."/>
            <person name="Kowis A."/>
            <person name="Lee S."/>
            <person name="Lewis L.R."/>
            <person name="Margolis J."/>
            <person name="Morgan M."/>
            <person name="Nazareth L.V."/>
            <person name="Nguyen N."/>
            <person name="Okwuonu G."/>
            <person name="Parker D."/>
            <person name="Richards S."/>
            <person name="Ruiz S.J."/>
            <person name="Santibanez J."/>
            <person name="Savard J."/>
            <person name="Scherer S.E."/>
            <person name="Schneider B."/>
            <person name="Sodergren E."/>
            <person name="Tautz D."/>
            <person name="Vattahil S."/>
            <person name="Villasana D."/>
            <person name="White C.S."/>
            <person name="Wright R."/>
            <person name="Park Y."/>
            <person name="Beeman R.W."/>
            <person name="Lord J."/>
            <person name="Oppert B."/>
            <person name="Lorenzen M."/>
            <person name="Brown S."/>
            <person name="Wang L."/>
            <person name="Savard J."/>
            <person name="Tautz D."/>
            <person name="Richards S."/>
            <person name="Weinstock G."/>
            <person name="Gibbs R.A."/>
            <person name="Liu Y."/>
            <person name="Worley K."/>
            <person name="Weinstock G."/>
            <person name="Elsik C.G."/>
            <person name="Reese J.T."/>
            <person name="Elhaik E."/>
            <person name="Landan G."/>
            <person name="Graur D."/>
            <person name="Arensburger P."/>
            <person name="Atkinson P."/>
            <person name="Beeman R.W."/>
            <person name="Beidler J."/>
            <person name="Brown S.J."/>
            <person name="Demuth J.P."/>
            <person name="Drury D.W."/>
            <person name="Du Y.Z."/>
            <person name="Fujiwara H."/>
            <person name="Lorenzen M."/>
            <person name="Maselli V."/>
            <person name="Osanai M."/>
            <person name="Park Y."/>
            <person name="Robertson H.M."/>
            <person name="Tu Z."/>
            <person name="Wang J.J."/>
            <person name="Wang S."/>
            <person name="Richards S."/>
            <person name="Song H."/>
            <person name="Zhang L."/>
            <person name="Sodergren E."/>
            <person name="Werner D."/>
            <person name="Stanke M."/>
            <person name="Morgenstern B."/>
            <person name="Solovyev V."/>
            <person name="Kosarev P."/>
            <person name="Brown G."/>
            <person name="Chen H.C."/>
            <person name="Ermolaeva O."/>
            <person name="Hlavina W."/>
            <person name="Kapustin Y."/>
            <person name="Kiryutin B."/>
            <person name="Kitts P."/>
            <person name="Maglott D."/>
            <person name="Pruitt K."/>
            <person name="Sapojnikov V."/>
            <person name="Souvorov A."/>
            <person name="Mackey A.J."/>
            <person name="Waterhouse R.M."/>
            <person name="Wyder S."/>
            <person name="Zdobnov E.M."/>
            <person name="Zdobnov E.M."/>
            <person name="Wyder S."/>
            <person name="Kriventseva E.V."/>
            <person name="Kadowaki T."/>
            <person name="Bork P."/>
            <person name="Aranda M."/>
            <person name="Bao R."/>
            <person name="Beermann A."/>
            <person name="Berns N."/>
            <person name="Bolognesi R."/>
            <person name="Bonneton F."/>
            <person name="Bopp D."/>
            <person name="Brown S.J."/>
            <person name="Bucher G."/>
            <person name="Butts T."/>
            <person name="Chaumot A."/>
            <person name="Denell R.E."/>
            <person name="Ferrier D.E."/>
            <person name="Friedrich M."/>
            <person name="Gordon C.M."/>
            <person name="Jindra M."/>
            <person name="Klingler M."/>
            <person name="Lan Q."/>
            <person name="Lattorff H.M."/>
            <person name="Laudet V."/>
            <person name="von Levetsow C."/>
            <person name="Liu Z."/>
            <person name="Lutz R."/>
            <person name="Lynch J.A."/>
            <person name="da Fonseca R.N."/>
            <person name="Posnien N."/>
            <person name="Reuter R."/>
            <person name="Roth S."/>
            <person name="Savard J."/>
            <person name="Schinko J.B."/>
            <person name="Schmitt C."/>
            <person name="Schoppmeier M."/>
            <person name="Schroder R."/>
            <person name="Shippy T.D."/>
            <person name="Simonnet F."/>
            <person name="Marques-Souza H."/>
            <person name="Tautz D."/>
            <person name="Tomoyasu Y."/>
            <person name="Trauner J."/>
            <person name="Van der Zee M."/>
            <person name="Vervoort M."/>
            <person name="Wittkopp N."/>
            <person name="Wimmer E.A."/>
            <person name="Yang X."/>
            <person name="Jones A.K."/>
            <person name="Sattelle D.B."/>
            <person name="Ebert P.R."/>
            <person name="Nelson D."/>
            <person name="Scott J.G."/>
            <person name="Beeman R.W."/>
            <person name="Muthukrishnan S."/>
            <person name="Kramer K.J."/>
            <person name="Arakane Y."/>
            <person name="Beeman R.W."/>
            <person name="Zhu Q."/>
            <person name="Hogenkamp D."/>
            <person name="Dixit R."/>
            <person name="Oppert B."/>
            <person name="Jiang H."/>
            <person name="Zou Z."/>
            <person name="Marshall J."/>
            <person name="Elpidina E."/>
            <person name="Vinokurov K."/>
            <person name="Oppert C."/>
            <person name="Zou Z."/>
            <person name="Evans J."/>
            <person name="Lu Z."/>
            <person name="Zhao P."/>
            <person name="Sumathipala N."/>
            <person name="Altincicek B."/>
            <person name="Vilcinskas A."/>
            <person name="Williams M."/>
            <person name="Hultmark D."/>
            <person name="Hetru C."/>
            <person name="Jiang H."/>
            <person name="Grimmelikhuijzen C.J."/>
            <person name="Hauser F."/>
            <person name="Cazzamali G."/>
            <person name="Williamson M."/>
            <person name="Park Y."/>
            <person name="Li B."/>
            <person name="Tanaka Y."/>
            <person name="Predel R."/>
            <person name="Neupert S."/>
            <person name="Schachtner J."/>
            <person name="Verleyen P."/>
            <person name="Raible F."/>
            <person name="Bork P."/>
            <person name="Friedrich M."/>
            <person name="Walden K.K."/>
            <person name="Robertson H.M."/>
            <person name="Angeli S."/>
            <person name="Foret S."/>
            <person name="Bucher G."/>
            <person name="Schuetz S."/>
            <person name="Maleszka R."/>
            <person name="Wimmer E.A."/>
            <person name="Beeman R.W."/>
            <person name="Lorenzen M."/>
            <person name="Tomoyasu Y."/>
            <person name="Miller S.C."/>
            <person name="Grossmann D."/>
            <person name="Bucher G."/>
        </authorList>
    </citation>
    <scope>NUCLEOTIDE SEQUENCE [LARGE SCALE GENOMIC DNA]</scope>
    <source>
        <strain evidence="2 3">Georgia GA2</strain>
    </source>
</reference>